<sequence>MLRASGSAGDGVVMDGGSWMAFLWCPLLGFGSGSYLAARIALKGSARPRGVGDSVLVANRGFSATPTVAARYAAVLVLPPAGG</sequence>
<name>A0AAW1XZQ9_RUBAR</name>
<gene>
    <name evidence="2" type="ORF">M0R45_007896</name>
</gene>
<accession>A0AAW1XZQ9</accession>
<organism evidence="2 3">
    <name type="scientific">Rubus argutus</name>
    <name type="common">Southern blackberry</name>
    <dbReference type="NCBI Taxonomy" id="59490"/>
    <lineage>
        <taxon>Eukaryota</taxon>
        <taxon>Viridiplantae</taxon>
        <taxon>Streptophyta</taxon>
        <taxon>Embryophyta</taxon>
        <taxon>Tracheophyta</taxon>
        <taxon>Spermatophyta</taxon>
        <taxon>Magnoliopsida</taxon>
        <taxon>eudicotyledons</taxon>
        <taxon>Gunneridae</taxon>
        <taxon>Pentapetalae</taxon>
        <taxon>rosids</taxon>
        <taxon>fabids</taxon>
        <taxon>Rosales</taxon>
        <taxon>Rosaceae</taxon>
        <taxon>Rosoideae</taxon>
        <taxon>Rosoideae incertae sedis</taxon>
        <taxon>Rubus</taxon>
    </lineage>
</organism>
<evidence type="ECO:0000313" key="2">
    <source>
        <dbReference type="EMBL" id="KAK9942218.1"/>
    </source>
</evidence>
<protein>
    <submittedName>
        <fullName evidence="2">Uncharacterized protein</fullName>
    </submittedName>
</protein>
<reference evidence="2 3" key="1">
    <citation type="journal article" date="2023" name="G3 (Bethesda)">
        <title>A chromosome-length genome assembly and annotation of blackberry (Rubus argutus, cv. 'Hillquist').</title>
        <authorList>
            <person name="Bruna T."/>
            <person name="Aryal R."/>
            <person name="Dudchenko O."/>
            <person name="Sargent D.J."/>
            <person name="Mead D."/>
            <person name="Buti M."/>
            <person name="Cavallini A."/>
            <person name="Hytonen T."/>
            <person name="Andres J."/>
            <person name="Pham M."/>
            <person name="Weisz D."/>
            <person name="Mascagni F."/>
            <person name="Usai G."/>
            <person name="Natali L."/>
            <person name="Bassil N."/>
            <person name="Fernandez G.E."/>
            <person name="Lomsadze A."/>
            <person name="Armour M."/>
            <person name="Olukolu B."/>
            <person name="Poorten T."/>
            <person name="Britton C."/>
            <person name="Davik J."/>
            <person name="Ashrafi H."/>
            <person name="Aiden E.L."/>
            <person name="Borodovsky M."/>
            <person name="Worthington M."/>
        </authorList>
    </citation>
    <scope>NUCLEOTIDE SEQUENCE [LARGE SCALE GENOMIC DNA]</scope>
    <source>
        <strain evidence="2">PI 553951</strain>
    </source>
</reference>
<keyword evidence="3" id="KW-1185">Reference proteome</keyword>
<dbReference type="EMBL" id="JBEDUW010000002">
    <property type="protein sequence ID" value="KAK9942218.1"/>
    <property type="molecule type" value="Genomic_DNA"/>
</dbReference>
<evidence type="ECO:0000313" key="3">
    <source>
        <dbReference type="Proteomes" id="UP001457282"/>
    </source>
</evidence>
<evidence type="ECO:0000256" key="1">
    <source>
        <dbReference type="SAM" id="Phobius"/>
    </source>
</evidence>
<keyword evidence="1" id="KW-1133">Transmembrane helix</keyword>
<keyword evidence="1" id="KW-0472">Membrane</keyword>
<keyword evidence="1" id="KW-0812">Transmembrane</keyword>
<proteinExistence type="predicted"/>
<dbReference type="AlphaFoldDB" id="A0AAW1XZQ9"/>
<comment type="caution">
    <text evidence="2">The sequence shown here is derived from an EMBL/GenBank/DDBJ whole genome shotgun (WGS) entry which is preliminary data.</text>
</comment>
<feature type="transmembrane region" description="Helical" evidence="1">
    <location>
        <begin position="20"/>
        <end position="42"/>
    </location>
</feature>
<dbReference type="Proteomes" id="UP001457282">
    <property type="component" value="Unassembled WGS sequence"/>
</dbReference>